<dbReference type="InterPro" id="IPR012098">
    <property type="entry name" value="SND3_fun"/>
</dbReference>
<keyword evidence="1" id="KW-0472">Membrane</keyword>
<evidence type="ECO:0000313" key="4">
    <source>
        <dbReference type="Proteomes" id="UP000297245"/>
    </source>
</evidence>
<protein>
    <submittedName>
        <fullName evidence="3">Uncharacterized protein</fullName>
    </submittedName>
</protein>
<dbReference type="GO" id="GO:0045047">
    <property type="term" value="P:protein targeting to ER"/>
    <property type="evidence" value="ECO:0007669"/>
    <property type="project" value="InterPro"/>
</dbReference>
<sequence>MTRLCVEVCRARQLNVAQSRTVIHDDNCPRLCNMTCPKCPSLCPFYSSHPERFPLILALILTQLRSAYIGIAMMTFLHGYIKFTRPLLIQSVSKVCTTRQARNGPCLWAES</sequence>
<dbReference type="Proteomes" id="UP000297245">
    <property type="component" value="Unassembled WGS sequence"/>
</dbReference>
<feature type="transmembrane region" description="Helical" evidence="1">
    <location>
        <begin position="55"/>
        <end position="77"/>
    </location>
</feature>
<evidence type="ECO:0000313" key="3">
    <source>
        <dbReference type="EMBL" id="THV01585.1"/>
    </source>
</evidence>
<keyword evidence="4" id="KW-1185">Reference proteome</keyword>
<keyword evidence="1" id="KW-1133">Transmembrane helix</keyword>
<evidence type="ECO:0000313" key="2">
    <source>
        <dbReference type="EMBL" id="THU87184.1"/>
    </source>
</evidence>
<dbReference type="Pfam" id="PF10032">
    <property type="entry name" value="Pho88"/>
    <property type="match status" value="1"/>
</dbReference>
<dbReference type="GO" id="GO:0005783">
    <property type="term" value="C:endoplasmic reticulum"/>
    <property type="evidence" value="ECO:0007669"/>
    <property type="project" value="InterPro"/>
</dbReference>
<keyword evidence="1" id="KW-0812">Transmembrane</keyword>
<dbReference type="EMBL" id="ML179087">
    <property type="protein sequence ID" value="THV01585.1"/>
    <property type="molecule type" value="Genomic_DNA"/>
</dbReference>
<dbReference type="AlphaFoldDB" id="A0A4S8MFZ9"/>
<name>A0A4S8MFZ9_DENBC</name>
<gene>
    <name evidence="2" type="ORF">K435DRAFT_348893</name>
    <name evidence="3" type="ORF">K435DRAFT_392253</name>
</gene>
<reference evidence="3 4" key="1">
    <citation type="journal article" date="2019" name="Nat. Ecol. Evol.">
        <title>Megaphylogeny resolves global patterns of mushroom evolution.</title>
        <authorList>
            <person name="Varga T."/>
            <person name="Krizsan K."/>
            <person name="Foldi C."/>
            <person name="Dima B."/>
            <person name="Sanchez-Garcia M."/>
            <person name="Sanchez-Ramirez S."/>
            <person name="Szollosi G.J."/>
            <person name="Szarkandi J.G."/>
            <person name="Papp V."/>
            <person name="Albert L."/>
            <person name="Andreopoulos W."/>
            <person name="Angelini C."/>
            <person name="Antonin V."/>
            <person name="Barry K.W."/>
            <person name="Bougher N.L."/>
            <person name="Buchanan P."/>
            <person name="Buyck B."/>
            <person name="Bense V."/>
            <person name="Catcheside P."/>
            <person name="Chovatia M."/>
            <person name="Cooper J."/>
            <person name="Damon W."/>
            <person name="Desjardin D."/>
            <person name="Finy P."/>
            <person name="Geml J."/>
            <person name="Haridas S."/>
            <person name="Hughes K."/>
            <person name="Justo A."/>
            <person name="Karasinski D."/>
            <person name="Kautmanova I."/>
            <person name="Kiss B."/>
            <person name="Kocsube S."/>
            <person name="Kotiranta H."/>
            <person name="LaButti K.M."/>
            <person name="Lechner B.E."/>
            <person name="Liimatainen K."/>
            <person name="Lipzen A."/>
            <person name="Lukacs Z."/>
            <person name="Mihaltcheva S."/>
            <person name="Morgado L.N."/>
            <person name="Niskanen T."/>
            <person name="Noordeloos M.E."/>
            <person name="Ohm R.A."/>
            <person name="Ortiz-Santana B."/>
            <person name="Ovrebo C."/>
            <person name="Racz N."/>
            <person name="Riley R."/>
            <person name="Savchenko A."/>
            <person name="Shiryaev A."/>
            <person name="Soop K."/>
            <person name="Spirin V."/>
            <person name="Szebenyi C."/>
            <person name="Tomsovsky M."/>
            <person name="Tulloss R.E."/>
            <person name="Uehling J."/>
            <person name="Grigoriev I.V."/>
            <person name="Vagvolgyi C."/>
            <person name="Papp T."/>
            <person name="Martin F.M."/>
            <person name="Miettinen O."/>
            <person name="Hibbett D.S."/>
            <person name="Nagy L.G."/>
        </authorList>
    </citation>
    <scope>NUCLEOTIDE SEQUENCE [LARGE SCALE GENOMIC DNA]</scope>
    <source>
        <strain evidence="3 4">CBS 962.96</strain>
    </source>
</reference>
<proteinExistence type="predicted"/>
<dbReference type="EMBL" id="ML179460">
    <property type="protein sequence ID" value="THU87184.1"/>
    <property type="molecule type" value="Genomic_DNA"/>
</dbReference>
<accession>A0A4S8MFZ9</accession>
<organism evidence="3 4">
    <name type="scientific">Dendrothele bispora (strain CBS 962.96)</name>
    <dbReference type="NCBI Taxonomy" id="1314807"/>
    <lineage>
        <taxon>Eukaryota</taxon>
        <taxon>Fungi</taxon>
        <taxon>Dikarya</taxon>
        <taxon>Basidiomycota</taxon>
        <taxon>Agaricomycotina</taxon>
        <taxon>Agaricomycetes</taxon>
        <taxon>Agaricomycetidae</taxon>
        <taxon>Agaricales</taxon>
        <taxon>Agaricales incertae sedis</taxon>
        <taxon>Dendrothele</taxon>
    </lineage>
</organism>
<evidence type="ECO:0000256" key="1">
    <source>
        <dbReference type="SAM" id="Phobius"/>
    </source>
</evidence>